<dbReference type="OrthoDB" id="78897at2759"/>
<evidence type="ECO:0000256" key="1">
    <source>
        <dbReference type="SAM" id="Phobius"/>
    </source>
</evidence>
<keyword evidence="1" id="KW-0812">Transmembrane</keyword>
<accession>W4GFV4</accession>
<keyword evidence="1" id="KW-1133">Transmembrane helix</keyword>
<gene>
    <name evidence="2" type="ORF">H257_08055</name>
</gene>
<proteinExistence type="predicted"/>
<protein>
    <submittedName>
        <fullName evidence="2">Uncharacterized protein</fullName>
    </submittedName>
</protein>
<feature type="transmembrane region" description="Helical" evidence="1">
    <location>
        <begin position="417"/>
        <end position="435"/>
    </location>
</feature>
<dbReference type="GeneID" id="20810051"/>
<reference evidence="2" key="1">
    <citation type="submission" date="2013-12" db="EMBL/GenBank/DDBJ databases">
        <title>The Genome Sequence of Aphanomyces astaci APO3.</title>
        <authorList>
            <consortium name="The Broad Institute Genomics Platform"/>
            <person name="Russ C."/>
            <person name="Tyler B."/>
            <person name="van West P."/>
            <person name="Dieguez-Uribeondo J."/>
            <person name="Young S.K."/>
            <person name="Zeng Q."/>
            <person name="Gargeya S."/>
            <person name="Fitzgerald M."/>
            <person name="Abouelleil A."/>
            <person name="Alvarado L."/>
            <person name="Chapman S.B."/>
            <person name="Gainer-Dewar J."/>
            <person name="Goldberg J."/>
            <person name="Griggs A."/>
            <person name="Gujja S."/>
            <person name="Hansen M."/>
            <person name="Howarth C."/>
            <person name="Imamovic A."/>
            <person name="Ireland A."/>
            <person name="Larimer J."/>
            <person name="McCowan C."/>
            <person name="Murphy C."/>
            <person name="Pearson M."/>
            <person name="Poon T.W."/>
            <person name="Priest M."/>
            <person name="Roberts A."/>
            <person name="Saif S."/>
            <person name="Shea T."/>
            <person name="Sykes S."/>
            <person name="Wortman J."/>
            <person name="Nusbaum C."/>
            <person name="Birren B."/>
        </authorList>
    </citation>
    <scope>NUCLEOTIDE SEQUENCE [LARGE SCALE GENOMIC DNA]</scope>
    <source>
        <strain evidence="2">APO3</strain>
    </source>
</reference>
<dbReference type="EMBL" id="KI913130">
    <property type="protein sequence ID" value="ETV78545.1"/>
    <property type="molecule type" value="Genomic_DNA"/>
</dbReference>
<feature type="transmembrane region" description="Helical" evidence="1">
    <location>
        <begin position="375"/>
        <end position="396"/>
    </location>
</feature>
<feature type="transmembrane region" description="Helical" evidence="1">
    <location>
        <begin position="481"/>
        <end position="501"/>
    </location>
</feature>
<dbReference type="VEuPathDB" id="FungiDB:H257_08055"/>
<name>W4GFV4_APHAT</name>
<dbReference type="RefSeq" id="XP_009832128.1">
    <property type="nucleotide sequence ID" value="XM_009833826.1"/>
</dbReference>
<evidence type="ECO:0000313" key="2">
    <source>
        <dbReference type="EMBL" id="ETV78545.1"/>
    </source>
</evidence>
<organism evidence="2">
    <name type="scientific">Aphanomyces astaci</name>
    <name type="common">Crayfish plague agent</name>
    <dbReference type="NCBI Taxonomy" id="112090"/>
    <lineage>
        <taxon>Eukaryota</taxon>
        <taxon>Sar</taxon>
        <taxon>Stramenopiles</taxon>
        <taxon>Oomycota</taxon>
        <taxon>Saprolegniomycetes</taxon>
        <taxon>Saprolegniales</taxon>
        <taxon>Verrucalvaceae</taxon>
        <taxon>Aphanomyces</taxon>
    </lineage>
</organism>
<sequence length="661" mass="75388">MRKAIVIAFLRRWLIRRRLAKELFARQMEYHYLAFVHKTPKRMSILRGPLWVDEVLCGSARLLNRGNSPGAANYKEYPEKTASMTKVVVVAGLQTSTRRRVGWHKPMGLLSFVISLNVASMPLKAYLTESFPWQVGQVWSPDAATTFDMYNTETLASKQSYYTASFLHNYVISNIYVDRPNATTFMVAAFEHDSSTPCLTRVVRLPVGIIGALFYGSGIRSVVCNFLANCTAPTMGQCQHVRLLGLPLAEQCVWAVRDHPLAEQETTNVVVYQVMQQWQNQKFLWCKLAYRVVLTVYVCREMYVKYYRHYSTLAANFIDVGLQDPTLTKMEIYIGDPTSIVLSNAWVSLAFVIDYWLSANTVSECILQISQIEDQVLFCKAVLYTCRSVWFSYFMLRYTTFVLKRYNLEHMVTPLDPTLVAVAVLIYAAPMVYLISTTPIMAVQHALWEPLISAAEKGQAIEIFLGAYTTTALHGLTRHDVVFVVVLVGVTMAFGAVPLWFSRLWTWCRNRQTKIRGPSQTIVKFSELNLLMFNDIKQRVAFHMFGLQRKFTPSQFEGGSLYALHKHNAKYNRMPLFSHRGSDCFVACYTASGLLKLKCRLSLWRCLDRIERDDDLCVRLCETNHKDCLSRLDGTACMTFQPTGPASQCVHRGVNASPWIL</sequence>
<dbReference type="AlphaFoldDB" id="W4GFV4"/>
<keyword evidence="1" id="KW-0472">Membrane</keyword>